<evidence type="ECO:0000313" key="7">
    <source>
        <dbReference type="EMBL" id="PSS03771.1"/>
    </source>
</evidence>
<accession>A0A2T3AMV1</accession>
<dbReference type="Gene3D" id="3.20.20.80">
    <property type="entry name" value="Glycosidases"/>
    <property type="match status" value="1"/>
</dbReference>
<name>A0A2T3AMV1_9PEZI</name>
<dbReference type="EMBL" id="KZ678373">
    <property type="protein sequence ID" value="PSS03771.1"/>
    <property type="molecule type" value="Genomic_DNA"/>
</dbReference>
<dbReference type="STRING" id="2025994.A0A2T3AMV1"/>
<comment type="similarity">
    <text evidence="1 4">Belongs to the glycosyl hydrolase 5 (cellulase A) family.</text>
</comment>
<protein>
    <submittedName>
        <fullName evidence="7">Glycoside hydrolase family 5 protein</fullName>
    </submittedName>
</protein>
<keyword evidence="5" id="KW-0732">Signal</keyword>
<feature type="chain" id="PRO_5015685638" evidence="5">
    <location>
        <begin position="21"/>
        <end position="420"/>
    </location>
</feature>
<dbReference type="Proteomes" id="UP000241462">
    <property type="component" value="Unassembled WGS sequence"/>
</dbReference>
<proteinExistence type="inferred from homology"/>
<dbReference type="PANTHER" id="PTHR31263:SF0">
    <property type="entry name" value="CELLULASE FAMILY PROTEIN (AFU_ORTHOLOGUE AFUA_5G14560)"/>
    <property type="match status" value="1"/>
</dbReference>
<dbReference type="GO" id="GO:0004553">
    <property type="term" value="F:hydrolase activity, hydrolyzing O-glycosyl compounds"/>
    <property type="evidence" value="ECO:0007669"/>
    <property type="project" value="InterPro"/>
</dbReference>
<dbReference type="PANTHER" id="PTHR31263">
    <property type="entry name" value="CELLULASE FAMILY PROTEIN (AFU_ORTHOLOGUE AFUA_5G14560)"/>
    <property type="match status" value="1"/>
</dbReference>
<dbReference type="InterPro" id="IPR017853">
    <property type="entry name" value="GH"/>
</dbReference>
<dbReference type="GO" id="GO:0000272">
    <property type="term" value="P:polysaccharide catabolic process"/>
    <property type="evidence" value="ECO:0007669"/>
    <property type="project" value="InterPro"/>
</dbReference>
<evidence type="ECO:0000256" key="5">
    <source>
        <dbReference type="SAM" id="SignalP"/>
    </source>
</evidence>
<feature type="signal peptide" evidence="5">
    <location>
        <begin position="1"/>
        <end position="20"/>
    </location>
</feature>
<dbReference type="InterPro" id="IPR001547">
    <property type="entry name" value="Glyco_hydro_5"/>
</dbReference>
<dbReference type="OrthoDB" id="442731at2759"/>
<gene>
    <name evidence="7" type="ORF">BD289DRAFT_358542</name>
</gene>
<evidence type="ECO:0000256" key="2">
    <source>
        <dbReference type="ARBA" id="ARBA00022801"/>
    </source>
</evidence>
<evidence type="ECO:0000256" key="4">
    <source>
        <dbReference type="RuleBase" id="RU361153"/>
    </source>
</evidence>
<keyword evidence="8" id="KW-1185">Reference proteome</keyword>
<evidence type="ECO:0000256" key="3">
    <source>
        <dbReference type="ARBA" id="ARBA00023295"/>
    </source>
</evidence>
<dbReference type="Pfam" id="PF00150">
    <property type="entry name" value="Cellulase"/>
    <property type="match status" value="1"/>
</dbReference>
<keyword evidence="3 4" id="KW-0326">Glycosidase</keyword>
<evidence type="ECO:0000259" key="6">
    <source>
        <dbReference type="Pfam" id="PF00150"/>
    </source>
</evidence>
<evidence type="ECO:0000256" key="1">
    <source>
        <dbReference type="ARBA" id="ARBA00005641"/>
    </source>
</evidence>
<keyword evidence="2 4" id="KW-0378">Hydrolase</keyword>
<dbReference type="SUPFAM" id="SSF51445">
    <property type="entry name" value="(Trans)glycosidases"/>
    <property type="match status" value="1"/>
</dbReference>
<dbReference type="PROSITE" id="PS51257">
    <property type="entry name" value="PROKAR_LIPOPROTEIN"/>
    <property type="match status" value="1"/>
</dbReference>
<feature type="domain" description="Glycoside hydrolase family 5" evidence="6">
    <location>
        <begin position="65"/>
        <end position="375"/>
    </location>
</feature>
<reference evidence="7 8" key="1">
    <citation type="journal article" date="2018" name="Mycol. Prog.">
        <title>Coniella lustricola, a new species from submerged detritus.</title>
        <authorList>
            <person name="Raudabaugh D.B."/>
            <person name="Iturriaga T."/>
            <person name="Carver A."/>
            <person name="Mondo S."/>
            <person name="Pangilinan J."/>
            <person name="Lipzen A."/>
            <person name="He G."/>
            <person name="Amirebrahimi M."/>
            <person name="Grigoriev I.V."/>
            <person name="Miller A.N."/>
        </authorList>
    </citation>
    <scope>NUCLEOTIDE SEQUENCE [LARGE SCALE GENOMIC DNA]</scope>
    <source>
        <strain evidence="7 8">B22-T-1</strain>
    </source>
</reference>
<dbReference type="AlphaFoldDB" id="A0A2T3AMV1"/>
<dbReference type="InParanoid" id="A0A2T3AMV1"/>
<organism evidence="7 8">
    <name type="scientific">Coniella lustricola</name>
    <dbReference type="NCBI Taxonomy" id="2025994"/>
    <lineage>
        <taxon>Eukaryota</taxon>
        <taxon>Fungi</taxon>
        <taxon>Dikarya</taxon>
        <taxon>Ascomycota</taxon>
        <taxon>Pezizomycotina</taxon>
        <taxon>Sordariomycetes</taxon>
        <taxon>Sordariomycetidae</taxon>
        <taxon>Diaporthales</taxon>
        <taxon>Schizoparmaceae</taxon>
        <taxon>Coniella</taxon>
    </lineage>
</organism>
<evidence type="ECO:0000313" key="8">
    <source>
        <dbReference type="Proteomes" id="UP000241462"/>
    </source>
</evidence>
<sequence length="420" mass="46363">MLSLRIVLLGLLTLLACVQGTAPSLPLSTSSRWILDSTGARVKLRCVNWAGHLEAHVPEGLHKQSIGTIAQFIAEAGFNCVRLTYSIDWALNPDETVQDAFSNAAELAYVPSIADNMTAFYNMIVTQNPSLATATVRDVYGDVIDALWANGVMTILDNHVSRAQWCCNLTDGNGWWDTAFGYVADNSRFFNTSEWLEGLQAVAAWAPSHAGVVGMSLRNEIRQSWLQGTNGPYADWYTYITQGAQTVHTANPDVLVIVGGGYSATDLTMLRDTQYLDFTPWAGKHVWEFHAYSFTVTFDADLGLCSLEQDEYGLFDGFVLTGNENYTAPLLLSEFGVDMTGGTDNGLSDDDASYLSCLVGYMENNDAEWALWAVQGSYYVRNGVVDYNETWGVLDFDWATWRNPEFAPLLGTMWNITQGP</sequence>